<dbReference type="EMBL" id="SPHZ02000011">
    <property type="protein sequence ID" value="KAF0891438.1"/>
    <property type="molecule type" value="Genomic_DNA"/>
</dbReference>
<sequence>MDRPPPPLLPPCESTGSCTIIPAAPSSTVLQRCHRLAHSRSQGPTTSDDKDGWQVDDGLLWGEEAITIAIVSVVQSRHTEWASSGSSPSHIDILTWHPHPSPSPACDELPGVPRYSRTRDITSIAKPCRS</sequence>
<reference evidence="1 2" key="1">
    <citation type="submission" date="2019-11" db="EMBL/GenBank/DDBJ databases">
        <title>Whole genome sequence of Oryza granulata.</title>
        <authorList>
            <person name="Li W."/>
        </authorList>
    </citation>
    <scope>NUCLEOTIDE SEQUENCE [LARGE SCALE GENOMIC DNA]</scope>
    <source>
        <strain evidence="2">cv. Menghai</strain>
        <tissue evidence="1">Leaf</tissue>
    </source>
</reference>
<keyword evidence="2" id="KW-1185">Reference proteome</keyword>
<evidence type="ECO:0000313" key="1">
    <source>
        <dbReference type="EMBL" id="KAF0891438.1"/>
    </source>
</evidence>
<accession>A0A6G1BTK6</accession>
<dbReference type="AlphaFoldDB" id="A0A6G1BTK6"/>
<organism evidence="1 2">
    <name type="scientific">Oryza meyeriana var. granulata</name>
    <dbReference type="NCBI Taxonomy" id="110450"/>
    <lineage>
        <taxon>Eukaryota</taxon>
        <taxon>Viridiplantae</taxon>
        <taxon>Streptophyta</taxon>
        <taxon>Embryophyta</taxon>
        <taxon>Tracheophyta</taxon>
        <taxon>Spermatophyta</taxon>
        <taxon>Magnoliopsida</taxon>
        <taxon>Liliopsida</taxon>
        <taxon>Poales</taxon>
        <taxon>Poaceae</taxon>
        <taxon>BOP clade</taxon>
        <taxon>Oryzoideae</taxon>
        <taxon>Oryzeae</taxon>
        <taxon>Oryzinae</taxon>
        <taxon>Oryza</taxon>
        <taxon>Oryza meyeriana</taxon>
    </lineage>
</organism>
<gene>
    <name evidence="1" type="ORF">E2562_009861</name>
</gene>
<proteinExistence type="predicted"/>
<dbReference type="Proteomes" id="UP000479710">
    <property type="component" value="Unassembled WGS sequence"/>
</dbReference>
<protein>
    <submittedName>
        <fullName evidence="1">Uncharacterized protein</fullName>
    </submittedName>
</protein>
<evidence type="ECO:0000313" key="2">
    <source>
        <dbReference type="Proteomes" id="UP000479710"/>
    </source>
</evidence>
<comment type="caution">
    <text evidence="1">The sequence shown here is derived from an EMBL/GenBank/DDBJ whole genome shotgun (WGS) entry which is preliminary data.</text>
</comment>
<name>A0A6G1BTK6_9ORYZ</name>